<feature type="region of interest" description="Disordered" evidence="1">
    <location>
        <begin position="1"/>
        <end position="20"/>
    </location>
</feature>
<accession>Q5YA69</accession>
<organism evidence="2 3">
    <name type="scientific">Bacillus phage BCASJ1c</name>
    <dbReference type="NCBI Taxonomy" id="294382"/>
    <lineage>
        <taxon>Viruses</taxon>
        <taxon>Duplodnaviria</taxon>
        <taxon>Heunggongvirae</taxon>
        <taxon>Uroviricota</taxon>
        <taxon>Caudoviricetes</taxon>
        <taxon>Jarrellvirus</taxon>
        <taxon>Jarrellvirus BCAJ1</taxon>
    </lineage>
</organism>
<dbReference type="Proteomes" id="UP000001585">
    <property type="component" value="Segment"/>
</dbReference>
<evidence type="ECO:0000313" key="3">
    <source>
        <dbReference type="Proteomes" id="UP000001585"/>
    </source>
</evidence>
<keyword evidence="3" id="KW-1185">Reference proteome</keyword>
<name>Q5YA69_9CAUD</name>
<sequence length="58" mass="6701">MAKYKVTKVPLNDKNTGKPLKKGDVVERLVKEMDEFEGKHGTEYFERIDNKEDGEEGE</sequence>
<gene>
    <name evidence="2" type="primary">41</name>
</gene>
<dbReference type="RefSeq" id="YP_164419.1">
    <property type="nucleotide sequence ID" value="NC_006557.1"/>
</dbReference>
<proteinExistence type="predicted"/>
<dbReference type="EMBL" id="AY616446">
    <property type="protein sequence ID" value="AAU85088.1"/>
    <property type="molecule type" value="Genomic_DNA"/>
</dbReference>
<evidence type="ECO:0000256" key="1">
    <source>
        <dbReference type="SAM" id="MobiDB-lite"/>
    </source>
</evidence>
<protein>
    <submittedName>
        <fullName evidence="2">41</fullName>
    </submittedName>
</protein>
<reference evidence="2 3" key="1">
    <citation type="journal article" date="2004" name="Extremophiles">
        <title>The Genome of BCJA1, a Bacteriophage Active Against the Alkaliphilic Bacterium, Bacillus clarkii.</title>
        <authorList>
            <person name="Kropinski A.M."/>
            <person name="Hayward M."/>
            <person name="Agnew D."/>
            <person name="Jarrell K.F."/>
        </authorList>
    </citation>
    <scope>NUCLEOTIDE SEQUENCE [LARGE SCALE GENOMIC DNA]</scope>
</reference>
<dbReference type="KEGG" id="vg:3197265"/>
<evidence type="ECO:0000313" key="2">
    <source>
        <dbReference type="EMBL" id="AAU85088.1"/>
    </source>
</evidence>